<proteinExistence type="predicted"/>
<dbReference type="AlphaFoldDB" id="A0AAN7BS37"/>
<evidence type="ECO:0000256" key="4">
    <source>
        <dbReference type="SAM" id="MobiDB-lite"/>
    </source>
</evidence>
<dbReference type="Proteomes" id="UP001301958">
    <property type="component" value="Unassembled WGS sequence"/>
</dbReference>
<reference evidence="6" key="1">
    <citation type="journal article" date="2023" name="Mol. Phylogenet. Evol.">
        <title>Genome-scale phylogeny and comparative genomics of the fungal order Sordariales.</title>
        <authorList>
            <person name="Hensen N."/>
            <person name="Bonometti L."/>
            <person name="Westerberg I."/>
            <person name="Brannstrom I.O."/>
            <person name="Guillou S."/>
            <person name="Cros-Aarteil S."/>
            <person name="Calhoun S."/>
            <person name="Haridas S."/>
            <person name="Kuo A."/>
            <person name="Mondo S."/>
            <person name="Pangilinan J."/>
            <person name="Riley R."/>
            <person name="LaButti K."/>
            <person name="Andreopoulos B."/>
            <person name="Lipzen A."/>
            <person name="Chen C."/>
            <person name="Yan M."/>
            <person name="Daum C."/>
            <person name="Ng V."/>
            <person name="Clum A."/>
            <person name="Steindorff A."/>
            <person name="Ohm R.A."/>
            <person name="Martin F."/>
            <person name="Silar P."/>
            <person name="Natvig D.O."/>
            <person name="Lalanne C."/>
            <person name="Gautier V."/>
            <person name="Ament-Velasquez S.L."/>
            <person name="Kruys A."/>
            <person name="Hutchinson M.I."/>
            <person name="Powell A.J."/>
            <person name="Barry K."/>
            <person name="Miller A.N."/>
            <person name="Grigoriev I.V."/>
            <person name="Debuchy R."/>
            <person name="Gladieux P."/>
            <person name="Hiltunen Thoren M."/>
            <person name="Johannesson H."/>
        </authorList>
    </citation>
    <scope>NUCLEOTIDE SEQUENCE</scope>
    <source>
        <strain evidence="6">CBS 990.96</strain>
    </source>
</reference>
<evidence type="ECO:0000256" key="3">
    <source>
        <dbReference type="ARBA" id="ARBA00023136"/>
    </source>
</evidence>
<feature type="compositionally biased region" description="Pro residues" evidence="4">
    <location>
        <begin position="63"/>
        <end position="73"/>
    </location>
</feature>
<evidence type="ECO:0000313" key="6">
    <source>
        <dbReference type="EMBL" id="KAK4228490.1"/>
    </source>
</evidence>
<keyword evidence="3 5" id="KW-0472">Membrane</keyword>
<reference evidence="6" key="2">
    <citation type="submission" date="2023-05" db="EMBL/GenBank/DDBJ databases">
        <authorList>
            <consortium name="Lawrence Berkeley National Laboratory"/>
            <person name="Steindorff A."/>
            <person name="Hensen N."/>
            <person name="Bonometti L."/>
            <person name="Westerberg I."/>
            <person name="Brannstrom I.O."/>
            <person name="Guillou S."/>
            <person name="Cros-Aarteil S."/>
            <person name="Calhoun S."/>
            <person name="Haridas S."/>
            <person name="Kuo A."/>
            <person name="Mondo S."/>
            <person name="Pangilinan J."/>
            <person name="Riley R."/>
            <person name="Labutti K."/>
            <person name="Andreopoulos B."/>
            <person name="Lipzen A."/>
            <person name="Chen C."/>
            <person name="Yanf M."/>
            <person name="Daum C."/>
            <person name="Ng V."/>
            <person name="Clum A."/>
            <person name="Ohm R."/>
            <person name="Martin F."/>
            <person name="Silar P."/>
            <person name="Natvig D."/>
            <person name="Lalanne C."/>
            <person name="Gautier V."/>
            <person name="Ament-Velasquez S.L."/>
            <person name="Kruys A."/>
            <person name="Hutchinson M.I."/>
            <person name="Powell A.J."/>
            <person name="Barry K."/>
            <person name="Miller A.N."/>
            <person name="Grigoriev I.V."/>
            <person name="Debuchy R."/>
            <person name="Gladieux P."/>
            <person name="Thoren M.H."/>
            <person name="Johannesson H."/>
        </authorList>
    </citation>
    <scope>NUCLEOTIDE SEQUENCE</scope>
    <source>
        <strain evidence="6">CBS 990.96</strain>
    </source>
</reference>
<dbReference type="PANTHER" id="PTHR28263:SF1">
    <property type="entry name" value="GOLGI TO ER TRAFFIC PROTEIN 2"/>
    <property type="match status" value="1"/>
</dbReference>
<organism evidence="6 7">
    <name type="scientific">Podospora fimiseda</name>
    <dbReference type="NCBI Taxonomy" id="252190"/>
    <lineage>
        <taxon>Eukaryota</taxon>
        <taxon>Fungi</taxon>
        <taxon>Dikarya</taxon>
        <taxon>Ascomycota</taxon>
        <taxon>Pezizomycotina</taxon>
        <taxon>Sordariomycetes</taxon>
        <taxon>Sordariomycetidae</taxon>
        <taxon>Sordariales</taxon>
        <taxon>Podosporaceae</taxon>
        <taxon>Podospora</taxon>
    </lineage>
</organism>
<sequence>MMTELTSEEAAASARAEEQARIRKAKREAKLKAGADDRLNKIRLGSGRPKDVEPTPVPTTTATPPPTFGPARPPAAAEEQEHGDPAEVDISRGMGTQPAEHFWKPEGTPRLPAADMGMGGMGMNEEQMLRSMMLGFDPSSGGPPGAGFPGAGFPGAGGGPGAGGQQDPMMQMMIQMLGGGGPGTPGGTNPFASMGGMPGMIPGMQQQQTVPVQQPKYATLFRLLHMALALALGIYVAFWTGTKQFTGTKEERTIRGKGVDGEMAQKFWWGFATAEAGLLSVRFFLDRGVQGGQSGGQQGIMGMLIGFLPQPMKGRVEMVIRYGDVVKRVKGDVLLVLFVLGVVGWWRGGV</sequence>
<dbReference type="EMBL" id="MU865318">
    <property type="protein sequence ID" value="KAK4228490.1"/>
    <property type="molecule type" value="Genomic_DNA"/>
</dbReference>
<evidence type="ECO:0000256" key="5">
    <source>
        <dbReference type="SAM" id="Phobius"/>
    </source>
</evidence>
<gene>
    <name evidence="6" type="ORF">QBC38DRAFT_474982</name>
</gene>
<feature type="compositionally biased region" description="Basic and acidic residues" evidence="4">
    <location>
        <begin position="28"/>
        <end position="40"/>
    </location>
</feature>
<comment type="caution">
    <text evidence="6">The sequence shown here is derived from an EMBL/GenBank/DDBJ whole genome shotgun (WGS) entry which is preliminary data.</text>
</comment>
<dbReference type="InterPro" id="IPR028143">
    <property type="entry name" value="Get2/sif1"/>
</dbReference>
<evidence type="ECO:0008006" key="8">
    <source>
        <dbReference type="Google" id="ProtNLM"/>
    </source>
</evidence>
<dbReference type="Pfam" id="PF08690">
    <property type="entry name" value="GET2"/>
    <property type="match status" value="1"/>
</dbReference>
<accession>A0AAN7BS37</accession>
<evidence type="ECO:0000256" key="2">
    <source>
        <dbReference type="ARBA" id="ARBA00022989"/>
    </source>
</evidence>
<keyword evidence="7" id="KW-1185">Reference proteome</keyword>
<dbReference type="PANTHER" id="PTHR28263">
    <property type="entry name" value="GOLGI TO ER TRAFFIC PROTEIN 2"/>
    <property type="match status" value="1"/>
</dbReference>
<feature type="transmembrane region" description="Helical" evidence="5">
    <location>
        <begin position="331"/>
        <end position="348"/>
    </location>
</feature>
<evidence type="ECO:0000313" key="7">
    <source>
        <dbReference type="Proteomes" id="UP001301958"/>
    </source>
</evidence>
<feature type="region of interest" description="Disordered" evidence="4">
    <location>
        <begin position="1"/>
        <end position="92"/>
    </location>
</feature>
<dbReference type="GO" id="GO:0006890">
    <property type="term" value="P:retrograde vesicle-mediated transport, Golgi to endoplasmic reticulum"/>
    <property type="evidence" value="ECO:0007669"/>
    <property type="project" value="TreeGrafter"/>
</dbReference>
<keyword evidence="1 5" id="KW-0812">Transmembrane</keyword>
<feature type="transmembrane region" description="Helical" evidence="5">
    <location>
        <begin position="223"/>
        <end position="241"/>
    </location>
</feature>
<protein>
    <recommendedName>
        <fullName evidence="8">GET complex subunit GET2</fullName>
    </recommendedName>
</protein>
<keyword evidence="2 5" id="KW-1133">Transmembrane helix</keyword>
<name>A0AAN7BS37_9PEZI</name>
<evidence type="ECO:0000256" key="1">
    <source>
        <dbReference type="ARBA" id="ARBA00022692"/>
    </source>
</evidence>